<dbReference type="WBParaSite" id="SCUD_0001895101-mRNA-1">
    <property type="protein sequence ID" value="SCUD_0001895101-mRNA-1"/>
    <property type="gene ID" value="SCUD_0001895101"/>
</dbReference>
<keyword evidence="2" id="KW-1185">Reference proteome</keyword>
<reference evidence="3" key="1">
    <citation type="submission" date="2016-06" db="UniProtKB">
        <authorList>
            <consortium name="WormBaseParasite"/>
        </authorList>
    </citation>
    <scope>IDENTIFICATION</scope>
</reference>
<organism evidence="3">
    <name type="scientific">Schistosoma curassoni</name>
    <dbReference type="NCBI Taxonomy" id="6186"/>
    <lineage>
        <taxon>Eukaryota</taxon>
        <taxon>Metazoa</taxon>
        <taxon>Spiralia</taxon>
        <taxon>Lophotrochozoa</taxon>
        <taxon>Platyhelminthes</taxon>
        <taxon>Trematoda</taxon>
        <taxon>Digenea</taxon>
        <taxon>Strigeidida</taxon>
        <taxon>Schistosomatoidea</taxon>
        <taxon>Schistosomatidae</taxon>
        <taxon>Schistosoma</taxon>
    </lineage>
</organism>
<sequence length="33" mass="4108">MDVQHHHVDHVMNNYHIIDVKYLYILLLNLYNE</sequence>
<reference evidence="1 2" key="2">
    <citation type="submission" date="2018-11" db="EMBL/GenBank/DDBJ databases">
        <authorList>
            <consortium name="Pathogen Informatics"/>
        </authorList>
    </citation>
    <scope>NUCLEOTIDE SEQUENCE [LARGE SCALE GENOMIC DNA]</scope>
    <source>
        <strain evidence="1">Dakar</strain>
        <strain evidence="2">Dakar, Senegal</strain>
    </source>
</reference>
<protein>
    <submittedName>
        <fullName evidence="1 3">Uncharacterized protein</fullName>
    </submittedName>
</protein>
<evidence type="ECO:0000313" key="3">
    <source>
        <dbReference type="WBParaSite" id="SCUD_0001895101-mRNA-1"/>
    </source>
</evidence>
<evidence type="ECO:0000313" key="1">
    <source>
        <dbReference type="EMBL" id="VDP67566.1"/>
    </source>
</evidence>
<gene>
    <name evidence="1" type="ORF">SCUD_LOCUS18948</name>
</gene>
<dbReference type="Proteomes" id="UP000279833">
    <property type="component" value="Unassembled WGS sequence"/>
</dbReference>
<accession>A0A183KV55</accession>
<dbReference type="AlphaFoldDB" id="A0A183KV55"/>
<evidence type="ECO:0000313" key="2">
    <source>
        <dbReference type="Proteomes" id="UP000279833"/>
    </source>
</evidence>
<dbReference type="EMBL" id="UZAK01041768">
    <property type="protein sequence ID" value="VDP67566.1"/>
    <property type="molecule type" value="Genomic_DNA"/>
</dbReference>
<proteinExistence type="predicted"/>
<name>A0A183KV55_9TREM</name>